<evidence type="ECO:0000313" key="3">
    <source>
        <dbReference type="Proteomes" id="UP000036700"/>
    </source>
</evidence>
<dbReference type="SUPFAM" id="SSF89000">
    <property type="entry name" value="post-HMGL domain-like"/>
    <property type="match status" value="1"/>
</dbReference>
<dbReference type="PANTHER" id="PTHR43778">
    <property type="entry name" value="PYRUVATE CARBOXYLASE"/>
    <property type="match status" value="1"/>
</dbReference>
<gene>
    <name evidence="2" type="ORF">ABW99_05975</name>
</gene>
<dbReference type="GO" id="GO:0005737">
    <property type="term" value="C:cytoplasm"/>
    <property type="evidence" value="ECO:0007669"/>
    <property type="project" value="TreeGrafter"/>
</dbReference>
<name>A0A0G3EL94_9BURK</name>
<feature type="domain" description="Pyruvate carboxyltransferase" evidence="1">
    <location>
        <begin position="16"/>
        <end position="276"/>
    </location>
</feature>
<dbReference type="GO" id="GO:0004736">
    <property type="term" value="F:pyruvate carboxylase activity"/>
    <property type="evidence" value="ECO:0007669"/>
    <property type="project" value="TreeGrafter"/>
</dbReference>
<dbReference type="GO" id="GO:0006094">
    <property type="term" value="P:gluconeogenesis"/>
    <property type="evidence" value="ECO:0007669"/>
    <property type="project" value="TreeGrafter"/>
</dbReference>
<dbReference type="AlphaFoldDB" id="A0A0G3EL94"/>
<dbReference type="EMBL" id="CP011568">
    <property type="protein sequence ID" value="AKJ67828.1"/>
    <property type="molecule type" value="Genomic_DNA"/>
</dbReference>
<dbReference type="STRING" id="445709.ABW99_05975"/>
<dbReference type="InterPro" id="IPR000891">
    <property type="entry name" value="PYR_CT"/>
</dbReference>
<dbReference type="Pfam" id="PF02436">
    <property type="entry name" value="PYC_OADA"/>
    <property type="match status" value="1"/>
</dbReference>
<evidence type="ECO:0000313" key="2">
    <source>
        <dbReference type="EMBL" id="AKJ67828.1"/>
    </source>
</evidence>
<dbReference type="InterPro" id="IPR013785">
    <property type="entry name" value="Aldolase_TIM"/>
</dbReference>
<accession>A0A0G3EL94</accession>
<dbReference type="Gene3D" id="3.20.20.70">
    <property type="entry name" value="Aldolase class I"/>
    <property type="match status" value="1"/>
</dbReference>
<dbReference type="PANTHER" id="PTHR43778:SF2">
    <property type="entry name" value="PYRUVATE CARBOXYLASE, MITOCHONDRIAL"/>
    <property type="match status" value="1"/>
</dbReference>
<dbReference type="Proteomes" id="UP000036700">
    <property type="component" value="Chromosome"/>
</dbReference>
<proteinExistence type="predicted"/>
<dbReference type="InterPro" id="IPR003379">
    <property type="entry name" value="Carboxylase_cons_dom"/>
</dbReference>
<dbReference type="NCBIfam" id="NF006761">
    <property type="entry name" value="PRK09282.1"/>
    <property type="match status" value="1"/>
</dbReference>
<dbReference type="RefSeq" id="WP_047213593.1">
    <property type="nucleotide sequence ID" value="NZ_CP011568.3"/>
</dbReference>
<keyword evidence="3" id="KW-1185">Reference proteome</keyword>
<dbReference type="CDD" id="cd07937">
    <property type="entry name" value="DRE_TIM_PC_TC_5S"/>
    <property type="match status" value="1"/>
</dbReference>
<evidence type="ECO:0000259" key="1">
    <source>
        <dbReference type="PROSITE" id="PS50991"/>
    </source>
</evidence>
<sequence>MTRAATVPAGKPGGTFELVDVTLRDAHQCLWSTRMTTAMMTPILVAIDRIGYGYVNILGGAVFDVCVRYLHENPWERVGLLCERLATPCDGLTRGQSLYTFELFPDDVIALNSEALARRGIKVLTVYDALNDNRNIESSVRSGREAGMKINAMVTYTLSPVHTDAYYVERVKELVALQADFISVKDPTGLLTPERGRTLFPALVAAAGGIPLKLHSHCQSGLAPAVYEVAMASGFRYGYTAVEPLANGASLPAAEEIDDTARALGLRTGIDRAALREVSGYFDWLCEREGKPRGKIAAYDPALYEHQVPGGMISNLKSQLETMGMAARLPEILEEAAQVRQDLGYPILVSPFAQYIITQAVLNVVQGERYKTIPDEVRKYAMGYYGKLAAKPADAFWERANIRPDEIVTARPGEHLAAGLPRLRRALGKNASDEDLLLHAFYDEALLKTLRNPVPECRFRTSPLHELLGYLGARADIGYARVRFAGTEMTIKI</sequence>
<reference evidence="3" key="1">
    <citation type="submission" date="2015-06" db="EMBL/GenBank/DDBJ databases">
        <authorList>
            <person name="Lim Y.L."/>
            <person name="Ee R."/>
            <person name="Yong D."/>
            <person name="How K.Y."/>
            <person name="Yin W.F."/>
            <person name="Chan K.G."/>
        </authorList>
    </citation>
    <scope>NUCLEOTIDE SEQUENCE [LARGE SCALE GENOMIC DNA]</scope>
    <source>
        <strain evidence="3">DSM 25325</strain>
    </source>
</reference>
<dbReference type="PATRIC" id="fig|445709.3.peg.1285"/>
<protein>
    <recommendedName>
        <fullName evidence="1">Pyruvate carboxyltransferase domain-containing protein</fullName>
    </recommendedName>
</protein>
<dbReference type="SUPFAM" id="SSF51569">
    <property type="entry name" value="Aldolase"/>
    <property type="match status" value="1"/>
</dbReference>
<dbReference type="PROSITE" id="PS50991">
    <property type="entry name" value="PYR_CT"/>
    <property type="match status" value="1"/>
</dbReference>
<dbReference type="KEGG" id="ptx:ABW99_05975"/>
<organism evidence="2 3">
    <name type="scientific">Pandoraea thiooxydans</name>
    <dbReference type="NCBI Taxonomy" id="445709"/>
    <lineage>
        <taxon>Bacteria</taxon>
        <taxon>Pseudomonadati</taxon>
        <taxon>Pseudomonadota</taxon>
        <taxon>Betaproteobacteria</taxon>
        <taxon>Burkholderiales</taxon>
        <taxon>Burkholderiaceae</taxon>
        <taxon>Pandoraea</taxon>
    </lineage>
</organism>
<dbReference type="InterPro" id="IPR055268">
    <property type="entry name" value="PCB-like"/>
</dbReference>